<sequence>MHYSVFASVFLAVTGANAGVLMPGSITLIEPSQCPSNMHELSTQSDTCCMYSYTWSQCCIKDESSSDLFPSCTKFVAEWNTDLRKRDHGTDGTADMAKY</sequence>
<comment type="caution">
    <text evidence="2">The sequence shown here is derived from an EMBL/GenBank/DDBJ whole genome shotgun (WGS) entry which is preliminary data.</text>
</comment>
<evidence type="ECO:0000313" key="3">
    <source>
        <dbReference type="Proteomes" id="UP000034841"/>
    </source>
</evidence>
<keyword evidence="3" id="KW-1185">Reference proteome</keyword>
<keyword evidence="1" id="KW-0732">Signal</keyword>
<dbReference type="EMBL" id="LBBL01000119">
    <property type="protein sequence ID" value="KKF95110.1"/>
    <property type="molecule type" value="Genomic_DNA"/>
</dbReference>
<proteinExistence type="predicted"/>
<evidence type="ECO:0000256" key="1">
    <source>
        <dbReference type="SAM" id="SignalP"/>
    </source>
</evidence>
<dbReference type="Proteomes" id="UP000034841">
    <property type="component" value="Unassembled WGS sequence"/>
</dbReference>
<reference evidence="2 3" key="1">
    <citation type="submission" date="2015-04" db="EMBL/GenBank/DDBJ databases">
        <title>Genome sequence of Ceratocystis platani, a major pathogen of plane trees.</title>
        <authorList>
            <person name="Belbahri L."/>
        </authorList>
    </citation>
    <scope>NUCLEOTIDE SEQUENCE [LARGE SCALE GENOMIC DNA]</scope>
    <source>
        <strain evidence="2 3">CFO</strain>
    </source>
</reference>
<gene>
    <name evidence="2" type="ORF">CFO_g2528</name>
</gene>
<name>A0A0F8B4C7_CERFI</name>
<dbReference type="AlphaFoldDB" id="A0A0F8B4C7"/>
<evidence type="ECO:0000313" key="2">
    <source>
        <dbReference type="EMBL" id="KKF95110.1"/>
    </source>
</evidence>
<protein>
    <submittedName>
        <fullName evidence="2">Uncharacterized protein</fullName>
    </submittedName>
</protein>
<accession>A0A0F8B4C7</accession>
<feature type="chain" id="PRO_5018030464" evidence="1">
    <location>
        <begin position="19"/>
        <end position="99"/>
    </location>
</feature>
<organism evidence="2 3">
    <name type="scientific">Ceratocystis fimbriata f. sp. platani</name>
    <dbReference type="NCBI Taxonomy" id="88771"/>
    <lineage>
        <taxon>Eukaryota</taxon>
        <taxon>Fungi</taxon>
        <taxon>Dikarya</taxon>
        <taxon>Ascomycota</taxon>
        <taxon>Pezizomycotina</taxon>
        <taxon>Sordariomycetes</taxon>
        <taxon>Hypocreomycetidae</taxon>
        <taxon>Microascales</taxon>
        <taxon>Ceratocystidaceae</taxon>
        <taxon>Ceratocystis</taxon>
    </lineage>
</organism>
<feature type="signal peptide" evidence="1">
    <location>
        <begin position="1"/>
        <end position="18"/>
    </location>
</feature>